<organism evidence="2 3">
    <name type="scientific">Isoptericola halotolerans</name>
    <dbReference type="NCBI Taxonomy" id="300560"/>
    <lineage>
        <taxon>Bacteria</taxon>
        <taxon>Bacillati</taxon>
        <taxon>Actinomycetota</taxon>
        <taxon>Actinomycetes</taxon>
        <taxon>Micrococcales</taxon>
        <taxon>Promicromonosporaceae</taxon>
        <taxon>Isoptericola</taxon>
    </lineage>
</organism>
<evidence type="ECO:0000313" key="2">
    <source>
        <dbReference type="EMBL" id="PRZ06551.1"/>
    </source>
</evidence>
<protein>
    <submittedName>
        <fullName evidence="2">Cellulose synthase/poly-beta-1,6-N-acetylglucosamine synthase-like glycosyltransferase</fullName>
    </submittedName>
</protein>
<accession>A0ABX5EHR5</accession>
<dbReference type="RefSeq" id="WP_106267808.1">
    <property type="nucleotide sequence ID" value="NZ_PVTX01000006.1"/>
</dbReference>
<dbReference type="InterPro" id="IPR050834">
    <property type="entry name" value="Glycosyltransf_2"/>
</dbReference>
<evidence type="ECO:0000256" key="1">
    <source>
        <dbReference type="SAM" id="Phobius"/>
    </source>
</evidence>
<gene>
    <name evidence="2" type="ORF">BCL65_106226</name>
</gene>
<feature type="transmembrane region" description="Helical" evidence="1">
    <location>
        <begin position="330"/>
        <end position="348"/>
    </location>
</feature>
<dbReference type="InterPro" id="IPR029044">
    <property type="entry name" value="Nucleotide-diphossugar_trans"/>
</dbReference>
<dbReference type="CDD" id="cd02525">
    <property type="entry name" value="Succinoglycan_BP_ExoA"/>
    <property type="match status" value="1"/>
</dbReference>
<dbReference type="Proteomes" id="UP000239895">
    <property type="component" value="Unassembled WGS sequence"/>
</dbReference>
<reference evidence="2 3" key="1">
    <citation type="submission" date="2018-03" db="EMBL/GenBank/DDBJ databases">
        <title>Comparative analysis of microorganisms from saline springs in Andes Mountain Range, Colombia.</title>
        <authorList>
            <person name="Rubin E."/>
        </authorList>
    </citation>
    <scope>NUCLEOTIDE SEQUENCE [LARGE SCALE GENOMIC DNA]</scope>
    <source>
        <strain evidence="2 3">CG 23</strain>
    </source>
</reference>
<keyword evidence="1" id="KW-0472">Membrane</keyword>
<dbReference type="SUPFAM" id="SSF53448">
    <property type="entry name" value="Nucleotide-diphospho-sugar transferases"/>
    <property type="match status" value="1"/>
</dbReference>
<evidence type="ECO:0000313" key="3">
    <source>
        <dbReference type="Proteomes" id="UP000239895"/>
    </source>
</evidence>
<dbReference type="EMBL" id="PVTX01000006">
    <property type="protein sequence ID" value="PRZ06551.1"/>
    <property type="molecule type" value="Genomic_DNA"/>
</dbReference>
<keyword evidence="1" id="KW-0812">Transmembrane</keyword>
<dbReference type="PANTHER" id="PTHR43685:SF14">
    <property type="entry name" value="GLYCOSYLTRANSFERASE 2-LIKE DOMAIN-CONTAINING PROTEIN"/>
    <property type="match status" value="1"/>
</dbReference>
<feature type="transmembrane region" description="Helical" evidence="1">
    <location>
        <begin position="267"/>
        <end position="290"/>
    </location>
</feature>
<dbReference type="Gene3D" id="3.90.550.10">
    <property type="entry name" value="Spore Coat Polysaccharide Biosynthesis Protein SpsA, Chain A"/>
    <property type="match status" value="1"/>
</dbReference>
<proteinExistence type="predicted"/>
<feature type="transmembrane region" description="Helical" evidence="1">
    <location>
        <begin position="296"/>
        <end position="318"/>
    </location>
</feature>
<name>A0ABX5EHR5_9MICO</name>
<comment type="caution">
    <text evidence="2">The sequence shown here is derived from an EMBL/GenBank/DDBJ whole genome shotgun (WGS) entry which is preliminary data.</text>
</comment>
<keyword evidence="1" id="KW-1133">Transmembrane helix</keyword>
<dbReference type="PANTHER" id="PTHR43685">
    <property type="entry name" value="GLYCOSYLTRANSFERASE"/>
    <property type="match status" value="1"/>
</dbReference>
<sequence length="361" mass="37912">MAEPDEKVLLRAAEDLSPTCGVTVVACVRDEEAYLAAAVRSVLRQDHDGDLRLVLAVGPSHDATAAIAAGLAAEDDRITVVDNPTGSRSIGLNLAIEHGTGADDSSDHPVVVRVDGHTELPSDYVRRCIELLRSTGAVGVGGVMTPVGEGTVQEAAARAMSHPAGIGPASFHTGGRAGPAETVYLGAFRRAAVQAVGGYDPTLFRAEDWDLCLRLRRAGGLLWFDPSLVVEYRPRRTLGAVAKQFWRTGMWRREVVRRDPSTAGLRYLAPPVLVLFLGLSLLLVACGAAVGSAVVVGAGVALPAAYLLGVLVAAGHAASRRPVLRRRAALVLPVVLVVMHVCWGSGFVRGLTARAAADHRA</sequence>
<dbReference type="PROSITE" id="PS51257">
    <property type="entry name" value="PROKAR_LIPOPROTEIN"/>
    <property type="match status" value="1"/>
</dbReference>
<keyword evidence="3" id="KW-1185">Reference proteome</keyword>
<dbReference type="Pfam" id="PF13641">
    <property type="entry name" value="Glyco_tranf_2_3"/>
    <property type="match status" value="1"/>
</dbReference>